<dbReference type="SUPFAM" id="SSF49478">
    <property type="entry name" value="Cna protein B-type domain"/>
    <property type="match status" value="1"/>
</dbReference>
<name>A0A327ZSQ4_9STAP</name>
<keyword evidence="1" id="KW-0732">Signal</keyword>
<evidence type="ECO:0000313" key="3">
    <source>
        <dbReference type="Proteomes" id="UP000249808"/>
    </source>
</evidence>
<dbReference type="EMBL" id="PZJH01000003">
    <property type="protein sequence ID" value="RAK44594.1"/>
    <property type="molecule type" value="Genomic_DNA"/>
</dbReference>
<evidence type="ECO:0000256" key="1">
    <source>
        <dbReference type="SAM" id="SignalP"/>
    </source>
</evidence>
<comment type="caution">
    <text evidence="2">The sequence shown here is derived from an EMBL/GenBank/DDBJ whole genome shotgun (WGS) entry which is preliminary data.</text>
</comment>
<sequence>MKKSISKLTISSALLFSAVAPLLTSQAQAEETMSQTTVTVTNENGESVSSVKVELFNNGKKVAESMSDANGNAIFTNLPDKVYLDAKVEGINIPNNKVQKGTDSRVYVESSELAAKKTKGVTFKAYILNEKYQFVKGKKVKLVDITNKRIDYATKTVGNSGIVTFKNLPDEHNFAVFIDGKNQGYTIRGIEGSVFERTFFVKGKGTGKYNIPTKPAVVKVIDENGQPLKKQKVELYRGKNKVRQSFTKNDGTASFINKITVGTYYDVYVNNKKINNKFAASGENEIVYLLSREIRK</sequence>
<accession>A0A327ZSQ4</accession>
<dbReference type="Gene3D" id="2.60.40.10">
    <property type="entry name" value="Immunoglobulins"/>
    <property type="match status" value="2"/>
</dbReference>
<feature type="chain" id="PRO_5016426615" description="Bacterial Ig domain-containing protein" evidence="1">
    <location>
        <begin position="30"/>
        <end position="296"/>
    </location>
</feature>
<evidence type="ECO:0008006" key="4">
    <source>
        <dbReference type="Google" id="ProtNLM"/>
    </source>
</evidence>
<reference evidence="2 3" key="1">
    <citation type="journal article" date="2018" name="Front. Microbiol.">
        <title>Description and Comparative Genomics of Macrococcus caseolyticus subsp. hominis subsp. nov., Macrococcus goetzii sp. nov., Macrococcus epidermidis sp. nov., and Macrococcus bohemicus sp. nov., Novel Macrococci From Human Clinical Material With Virulence Potential and Suspected Uptake of Foreign DNA by Natural Transformation.</title>
        <authorList>
            <person name="Maslanova I."/>
            <person name="Wertheimer Z."/>
            <person name="Sedlacek I."/>
            <person name="Svec P."/>
            <person name="Indrakova A."/>
            <person name="Kovarovic V."/>
            <person name="Schumann P."/>
            <person name="Sproer C."/>
            <person name="Kralova S."/>
            <person name="Sedo O."/>
            <person name="Kristofova L."/>
            <person name="Vrbovska V."/>
            <person name="Fuzik T."/>
            <person name="Petras P."/>
            <person name="Zdrahal Z."/>
            <person name="Ruzickova V."/>
            <person name="Doskar J."/>
            <person name="Pantucek R."/>
        </authorList>
    </citation>
    <scope>NUCLEOTIDE SEQUENCE [LARGE SCALE GENOMIC DNA]</scope>
    <source>
        <strain evidence="2 3">01/688</strain>
    </source>
</reference>
<dbReference type="Proteomes" id="UP000249808">
    <property type="component" value="Unassembled WGS sequence"/>
</dbReference>
<gene>
    <name evidence="2" type="ORF">BHU61_07725</name>
</gene>
<dbReference type="AlphaFoldDB" id="A0A327ZSQ4"/>
<evidence type="ECO:0000313" key="2">
    <source>
        <dbReference type="EMBL" id="RAK44594.1"/>
    </source>
</evidence>
<dbReference type="RefSeq" id="WP_111715922.1">
    <property type="nucleotide sequence ID" value="NZ_JBHSSR010000013.1"/>
</dbReference>
<proteinExistence type="predicted"/>
<protein>
    <recommendedName>
        <fullName evidence="4">Bacterial Ig domain-containing protein</fullName>
    </recommendedName>
</protein>
<organism evidence="2 3">
    <name type="scientific">Macrococcus epidermidis</name>
    <dbReference type="NCBI Taxonomy" id="1902580"/>
    <lineage>
        <taxon>Bacteria</taxon>
        <taxon>Bacillati</taxon>
        <taxon>Bacillota</taxon>
        <taxon>Bacilli</taxon>
        <taxon>Bacillales</taxon>
        <taxon>Staphylococcaceae</taxon>
        <taxon>Macrococcus</taxon>
    </lineage>
</organism>
<keyword evidence="3" id="KW-1185">Reference proteome</keyword>
<dbReference type="InterPro" id="IPR013783">
    <property type="entry name" value="Ig-like_fold"/>
</dbReference>
<feature type="signal peptide" evidence="1">
    <location>
        <begin position="1"/>
        <end position="29"/>
    </location>
</feature>